<comment type="caution">
    <text evidence="5">The sequence shown here is derived from an EMBL/GenBank/DDBJ whole genome shotgun (WGS) entry which is preliminary data.</text>
</comment>
<dbReference type="Proteomes" id="UP000824102">
    <property type="component" value="Unassembled WGS sequence"/>
</dbReference>
<feature type="domain" description="Gfo/Idh/MocA-like oxidoreductase N-terminal" evidence="3">
    <location>
        <begin position="3"/>
        <end position="115"/>
    </location>
</feature>
<evidence type="ECO:0000259" key="4">
    <source>
        <dbReference type="Pfam" id="PF22725"/>
    </source>
</evidence>
<reference evidence="5" key="2">
    <citation type="submission" date="2021-04" db="EMBL/GenBank/DDBJ databases">
        <authorList>
            <person name="Gilroy R."/>
        </authorList>
    </citation>
    <scope>NUCLEOTIDE SEQUENCE</scope>
    <source>
        <strain evidence="5">ChiW7-2402</strain>
    </source>
</reference>
<dbReference type="Pfam" id="PF22725">
    <property type="entry name" value="GFO_IDH_MocA_C3"/>
    <property type="match status" value="1"/>
</dbReference>
<dbReference type="Pfam" id="PF01408">
    <property type="entry name" value="GFO_IDH_MocA"/>
    <property type="match status" value="1"/>
</dbReference>
<evidence type="ECO:0000313" key="5">
    <source>
        <dbReference type="EMBL" id="HIZ72248.1"/>
    </source>
</evidence>
<evidence type="ECO:0000256" key="2">
    <source>
        <dbReference type="ARBA" id="ARBA00023002"/>
    </source>
</evidence>
<feature type="domain" description="GFO/IDH/MocA-like oxidoreductase" evidence="4">
    <location>
        <begin position="137"/>
        <end position="238"/>
    </location>
</feature>
<sequence length="315" mass="35206">MFGWAFLGCGNIAGQVADELVKEEGQKIVSCWNRSPERAEQFAQKYGTKAYATAEDALKAEGVCAAYIAVTADKHLDYIRLCLNAGVPVLCEKPFTVNAGEAEEAFALAEERGLYLCEAMWTWFNAPARTVREWLPKIGAVKKVTAKYCVPISDNPRLVDPVRLGGALVDIGVYPLRYSYELFGMPERIVCEGKVEGGVDHKEKVTLTYGGFEAEIDINMDEYLGEEYVIEGEKGCIRVPWFHCAREAFLSGEEEAHFEDDSPKYGTQMRRVSEEIAANRKESAYCPPAHTLDVMRILDECRRQMGLVYPGEKKA</sequence>
<dbReference type="PANTHER" id="PTHR22604:SF105">
    <property type="entry name" value="TRANS-1,2-DIHYDROBENZENE-1,2-DIOL DEHYDROGENASE"/>
    <property type="match status" value="1"/>
</dbReference>
<proteinExistence type="inferred from homology"/>
<dbReference type="InterPro" id="IPR036291">
    <property type="entry name" value="NAD(P)-bd_dom_sf"/>
</dbReference>
<reference evidence="5" key="1">
    <citation type="journal article" date="2021" name="PeerJ">
        <title>Extensive microbial diversity within the chicken gut microbiome revealed by metagenomics and culture.</title>
        <authorList>
            <person name="Gilroy R."/>
            <person name="Ravi A."/>
            <person name="Getino M."/>
            <person name="Pursley I."/>
            <person name="Horton D.L."/>
            <person name="Alikhan N.F."/>
            <person name="Baker D."/>
            <person name="Gharbi K."/>
            <person name="Hall N."/>
            <person name="Watson M."/>
            <person name="Adriaenssens E.M."/>
            <person name="Foster-Nyarko E."/>
            <person name="Jarju S."/>
            <person name="Secka A."/>
            <person name="Antonio M."/>
            <person name="Oren A."/>
            <person name="Chaudhuri R.R."/>
            <person name="La Ragione R."/>
            <person name="Hildebrand F."/>
            <person name="Pallen M.J."/>
        </authorList>
    </citation>
    <scope>NUCLEOTIDE SEQUENCE</scope>
    <source>
        <strain evidence="5">ChiW7-2402</strain>
    </source>
</reference>
<accession>A0A9D2JZH9</accession>
<dbReference type="InterPro" id="IPR050984">
    <property type="entry name" value="Gfo/Idh/MocA_domain"/>
</dbReference>
<dbReference type="PANTHER" id="PTHR22604">
    <property type="entry name" value="OXIDOREDUCTASES"/>
    <property type="match status" value="1"/>
</dbReference>
<keyword evidence="2" id="KW-0560">Oxidoreductase</keyword>
<name>A0A9D2JZH9_9FIRM</name>
<comment type="similarity">
    <text evidence="1">Belongs to the Gfo/Idh/MocA family.</text>
</comment>
<dbReference type="SUPFAM" id="SSF51735">
    <property type="entry name" value="NAD(P)-binding Rossmann-fold domains"/>
    <property type="match status" value="1"/>
</dbReference>
<evidence type="ECO:0000256" key="1">
    <source>
        <dbReference type="ARBA" id="ARBA00010928"/>
    </source>
</evidence>
<dbReference type="Gene3D" id="3.40.50.720">
    <property type="entry name" value="NAD(P)-binding Rossmann-like Domain"/>
    <property type="match status" value="1"/>
</dbReference>
<dbReference type="EMBL" id="DXBB01000033">
    <property type="protein sequence ID" value="HIZ72248.1"/>
    <property type="molecule type" value="Genomic_DNA"/>
</dbReference>
<organism evidence="5 6">
    <name type="scientific">Candidatus Gallimonas intestinavium</name>
    <dbReference type="NCBI Taxonomy" id="2838603"/>
    <lineage>
        <taxon>Bacteria</taxon>
        <taxon>Bacillati</taxon>
        <taxon>Bacillota</taxon>
        <taxon>Clostridia</taxon>
        <taxon>Candidatus Gallimonas</taxon>
    </lineage>
</organism>
<dbReference type="SUPFAM" id="SSF55347">
    <property type="entry name" value="Glyceraldehyde-3-phosphate dehydrogenase-like, C-terminal domain"/>
    <property type="match status" value="1"/>
</dbReference>
<gene>
    <name evidence="5" type="ORF">H9964_01555</name>
</gene>
<dbReference type="AlphaFoldDB" id="A0A9D2JZH9"/>
<evidence type="ECO:0000313" key="6">
    <source>
        <dbReference type="Proteomes" id="UP000824102"/>
    </source>
</evidence>
<protein>
    <submittedName>
        <fullName evidence="5">Gfo/Idh/MocA family oxidoreductase</fullName>
    </submittedName>
</protein>
<evidence type="ECO:0000259" key="3">
    <source>
        <dbReference type="Pfam" id="PF01408"/>
    </source>
</evidence>
<dbReference type="GO" id="GO:0000166">
    <property type="term" value="F:nucleotide binding"/>
    <property type="evidence" value="ECO:0007669"/>
    <property type="project" value="InterPro"/>
</dbReference>
<dbReference type="Gene3D" id="3.30.360.10">
    <property type="entry name" value="Dihydrodipicolinate Reductase, domain 2"/>
    <property type="match status" value="1"/>
</dbReference>
<dbReference type="GO" id="GO:0016491">
    <property type="term" value="F:oxidoreductase activity"/>
    <property type="evidence" value="ECO:0007669"/>
    <property type="project" value="UniProtKB-KW"/>
</dbReference>
<dbReference type="InterPro" id="IPR055170">
    <property type="entry name" value="GFO_IDH_MocA-like_dom"/>
</dbReference>
<dbReference type="InterPro" id="IPR000683">
    <property type="entry name" value="Gfo/Idh/MocA-like_OxRdtase_N"/>
</dbReference>